<dbReference type="Gene3D" id="3.30.560.10">
    <property type="entry name" value="Glucose Oxidase, domain 3"/>
    <property type="match status" value="1"/>
</dbReference>
<dbReference type="InterPro" id="IPR012132">
    <property type="entry name" value="GMC_OxRdtase"/>
</dbReference>
<dbReference type="GO" id="GO:0016614">
    <property type="term" value="F:oxidoreductase activity, acting on CH-OH group of donors"/>
    <property type="evidence" value="ECO:0007669"/>
    <property type="project" value="InterPro"/>
</dbReference>
<gene>
    <name evidence="7" type="ORF">g.18062</name>
</gene>
<protein>
    <recommendedName>
        <fullName evidence="6">Glucose-methanol-choline oxidoreductase N-terminal domain-containing protein</fullName>
    </recommendedName>
</protein>
<dbReference type="PANTHER" id="PTHR11552">
    <property type="entry name" value="GLUCOSE-METHANOL-CHOLINE GMC OXIDOREDUCTASE"/>
    <property type="match status" value="1"/>
</dbReference>
<evidence type="ECO:0000313" key="7">
    <source>
        <dbReference type="EMBL" id="JAT34467.1"/>
    </source>
</evidence>
<feature type="domain" description="Glucose-methanol-choline oxidoreductase N-terminal" evidence="6">
    <location>
        <begin position="357"/>
        <end position="371"/>
    </location>
</feature>
<dbReference type="InterPro" id="IPR036188">
    <property type="entry name" value="FAD/NAD-bd_sf"/>
</dbReference>
<sequence>QTLTLRYFHPYSSTRCYTGGWPLHTRSLHGSDMATVLVWLLSVASLAHGLSPCSSKKEDVGAHLVKRMYEEIQQGECDLAHQTHYDSYAVNNGEAFDFIVVGGGSSGSVVASRLAENPHWSVLLLEAGGDPTVASEIPGLFAASQDTDIDWQHKTHLQDGMFQGLMDHKSAISRGKVLGGSNTLQYFDYVRGNPKDYDHWEKYGNEGWGYHQVLPYFKRSEGMRAKEIISDPKVEKYHGRDGPLTVESIRDEGMSSLEAALSKGMEELGYHTHTDVNADAHDGLFVIQGTLRHKRRCSAAKAFLSESKPNLKIAKNAHVLQILIQNRNKSAYGVELVQHGGEHKRVRATREVILAAGALNTPKLLLLSGIGEQEALQKHVIEPICLLEVGKNLQNHVQFPGIFYAFPHILHEEPHITRHLVEYLTHFTGPLSHSGPVRTIGFINADEDDYPDVALLPAFFGRNSSDLHGFLNSRRLVPEIQEYYLKVNAKAPVLVMTPALLRPKSRGKVELHSTNPKDDVEILPNILTHEEDVEKLLNGISFAAKLSETKGLKELGAELHYADIPACREHAPPTPQYLGCALKHIALTSHHPSGTCKMGPESDDHAVVSPRLKVYGLKHLRIADMSVAPSGISGNTNIAAIMIGEKAADMIKEDWEHHPEVNHHEAVNDHHLPPLVKH</sequence>
<reference evidence="7" key="1">
    <citation type="submission" date="2015-11" db="EMBL/GenBank/DDBJ databases">
        <title>De novo transcriptome assembly of four potential Pierce s Disease insect vectors from Arizona vineyards.</title>
        <authorList>
            <person name="Tassone E.E."/>
        </authorList>
    </citation>
    <scope>NUCLEOTIDE SEQUENCE</scope>
</reference>
<organism evidence="7">
    <name type="scientific">Graphocephala atropunctata</name>
    <dbReference type="NCBI Taxonomy" id="36148"/>
    <lineage>
        <taxon>Eukaryota</taxon>
        <taxon>Metazoa</taxon>
        <taxon>Ecdysozoa</taxon>
        <taxon>Arthropoda</taxon>
        <taxon>Hexapoda</taxon>
        <taxon>Insecta</taxon>
        <taxon>Pterygota</taxon>
        <taxon>Neoptera</taxon>
        <taxon>Paraneoptera</taxon>
        <taxon>Hemiptera</taxon>
        <taxon>Auchenorrhyncha</taxon>
        <taxon>Membracoidea</taxon>
        <taxon>Cicadellidae</taxon>
        <taxon>Cicadellinae</taxon>
        <taxon>Cicadellini</taxon>
        <taxon>Graphocephala</taxon>
    </lineage>
</organism>
<feature type="binding site" evidence="5">
    <location>
        <position position="177"/>
    </location>
    <ligand>
        <name>FAD</name>
        <dbReference type="ChEBI" id="CHEBI:57692"/>
    </ligand>
</feature>
<dbReference type="Pfam" id="PF05199">
    <property type="entry name" value="GMC_oxred_C"/>
    <property type="match status" value="1"/>
</dbReference>
<dbReference type="SUPFAM" id="SSF54373">
    <property type="entry name" value="FAD-linked reductases, C-terminal domain"/>
    <property type="match status" value="1"/>
</dbReference>
<keyword evidence="3" id="KW-0285">Flavoprotein</keyword>
<proteinExistence type="inferred from homology"/>
<comment type="cofactor">
    <cofactor evidence="1 5">
        <name>FAD</name>
        <dbReference type="ChEBI" id="CHEBI:57692"/>
    </cofactor>
</comment>
<dbReference type="InterPro" id="IPR007867">
    <property type="entry name" value="GMC_OxRtase_C"/>
</dbReference>
<evidence type="ECO:0000259" key="6">
    <source>
        <dbReference type="PROSITE" id="PS00624"/>
    </source>
</evidence>
<evidence type="ECO:0000256" key="4">
    <source>
        <dbReference type="ARBA" id="ARBA00022827"/>
    </source>
</evidence>
<dbReference type="PROSITE" id="PS00624">
    <property type="entry name" value="GMC_OXRED_2"/>
    <property type="match status" value="1"/>
</dbReference>
<dbReference type="PIRSF" id="PIRSF000137">
    <property type="entry name" value="Alcohol_oxidase"/>
    <property type="match status" value="1"/>
</dbReference>
<dbReference type="Pfam" id="PF00732">
    <property type="entry name" value="GMC_oxred_N"/>
    <property type="match status" value="1"/>
</dbReference>
<evidence type="ECO:0000256" key="2">
    <source>
        <dbReference type="ARBA" id="ARBA00010790"/>
    </source>
</evidence>
<comment type="similarity">
    <text evidence="2">Belongs to the GMC oxidoreductase family.</text>
</comment>
<dbReference type="EMBL" id="GEBQ01005510">
    <property type="protein sequence ID" value="JAT34467.1"/>
    <property type="molecule type" value="Transcribed_RNA"/>
</dbReference>
<dbReference type="SUPFAM" id="SSF51905">
    <property type="entry name" value="FAD/NAD(P)-binding domain"/>
    <property type="match status" value="1"/>
</dbReference>
<name>A0A1B6MET4_9HEMI</name>
<dbReference type="PANTHER" id="PTHR11552:SF147">
    <property type="entry name" value="CHOLINE DEHYDROGENASE, MITOCHONDRIAL"/>
    <property type="match status" value="1"/>
</dbReference>
<evidence type="ECO:0000256" key="3">
    <source>
        <dbReference type="ARBA" id="ARBA00022630"/>
    </source>
</evidence>
<feature type="non-terminal residue" evidence="7">
    <location>
        <position position="1"/>
    </location>
</feature>
<dbReference type="AlphaFoldDB" id="A0A1B6MET4"/>
<dbReference type="InterPro" id="IPR000172">
    <property type="entry name" value="GMC_OxRdtase_N"/>
</dbReference>
<accession>A0A1B6MET4</accession>
<dbReference type="GO" id="GO:0050660">
    <property type="term" value="F:flavin adenine dinucleotide binding"/>
    <property type="evidence" value="ECO:0007669"/>
    <property type="project" value="InterPro"/>
</dbReference>
<evidence type="ECO:0000256" key="1">
    <source>
        <dbReference type="ARBA" id="ARBA00001974"/>
    </source>
</evidence>
<evidence type="ECO:0000256" key="5">
    <source>
        <dbReference type="PIRSR" id="PIRSR000137-2"/>
    </source>
</evidence>
<feature type="binding site" evidence="5">
    <location>
        <position position="319"/>
    </location>
    <ligand>
        <name>FAD</name>
        <dbReference type="ChEBI" id="CHEBI:57692"/>
    </ligand>
</feature>
<dbReference type="Gene3D" id="3.50.50.60">
    <property type="entry name" value="FAD/NAD(P)-binding domain"/>
    <property type="match status" value="1"/>
</dbReference>
<keyword evidence="4 5" id="KW-0274">FAD</keyword>